<feature type="chain" id="PRO_5045941062" evidence="1">
    <location>
        <begin position="26"/>
        <end position="203"/>
    </location>
</feature>
<keyword evidence="1" id="KW-0732">Signal</keyword>
<evidence type="ECO:0000313" key="2">
    <source>
        <dbReference type="EMBL" id="CAK0804152.1"/>
    </source>
</evidence>
<evidence type="ECO:0000256" key="1">
    <source>
        <dbReference type="SAM" id="SignalP"/>
    </source>
</evidence>
<accession>A0ABN9QHD1</accession>
<reference evidence="2" key="1">
    <citation type="submission" date="2023-10" db="EMBL/GenBank/DDBJ databases">
        <authorList>
            <person name="Chen Y."/>
            <person name="Shah S."/>
            <person name="Dougan E. K."/>
            <person name="Thang M."/>
            <person name="Chan C."/>
        </authorList>
    </citation>
    <scope>NUCLEOTIDE SEQUENCE [LARGE SCALE GENOMIC DNA]</scope>
</reference>
<protein>
    <submittedName>
        <fullName evidence="2">Uncharacterized protein</fullName>
    </submittedName>
</protein>
<organism evidence="2 3">
    <name type="scientific">Prorocentrum cordatum</name>
    <dbReference type="NCBI Taxonomy" id="2364126"/>
    <lineage>
        <taxon>Eukaryota</taxon>
        <taxon>Sar</taxon>
        <taxon>Alveolata</taxon>
        <taxon>Dinophyceae</taxon>
        <taxon>Prorocentrales</taxon>
        <taxon>Prorocentraceae</taxon>
        <taxon>Prorocentrum</taxon>
    </lineage>
</organism>
<evidence type="ECO:0000313" key="3">
    <source>
        <dbReference type="Proteomes" id="UP001189429"/>
    </source>
</evidence>
<gene>
    <name evidence="2" type="ORF">PCOR1329_LOCUS11058</name>
</gene>
<dbReference type="Proteomes" id="UP001189429">
    <property type="component" value="Unassembled WGS sequence"/>
</dbReference>
<proteinExistence type="predicted"/>
<name>A0ABN9QHD1_9DINO</name>
<dbReference type="EMBL" id="CAUYUJ010003173">
    <property type="protein sequence ID" value="CAK0804152.1"/>
    <property type="molecule type" value="Genomic_DNA"/>
</dbReference>
<sequence length="203" mass="21440">MASGALALRWRPGLCSCGLLPRVAAAPPAGGRRWAAAPRPRGFCAEGAGPAGEAQAPGAAADAGPRVLWRARGLEKQFGEVQSALDTSAAVSAGGFWMALMGIAPFTPPNMFMVAMVLAIMQVRLAHTWLTRQLHSQARRHVLEVEQSSPYQSDGVAFTQLKLRCEGGLTRTLHLERAKTSGSMQASVGAHAACPFPVRLRCA</sequence>
<comment type="caution">
    <text evidence="2">The sequence shown here is derived from an EMBL/GenBank/DDBJ whole genome shotgun (WGS) entry which is preliminary data.</text>
</comment>
<feature type="signal peptide" evidence="1">
    <location>
        <begin position="1"/>
        <end position="25"/>
    </location>
</feature>
<keyword evidence="3" id="KW-1185">Reference proteome</keyword>